<reference evidence="5" key="1">
    <citation type="submission" date="2022-10" db="EMBL/GenBank/DDBJ databases">
        <title>Culturing micro-colonial fungi from biological soil crusts in the Mojave desert and describing Neophaeococcomyces mojavensis, and introducing the new genera and species Taxawa tesnikishii.</title>
        <authorList>
            <person name="Kurbessoian T."/>
            <person name="Stajich J.E."/>
        </authorList>
    </citation>
    <scope>NUCLEOTIDE SEQUENCE</scope>
    <source>
        <strain evidence="5">TK_41</strain>
    </source>
</reference>
<evidence type="ECO:0000313" key="5">
    <source>
        <dbReference type="EMBL" id="KAJ9604859.1"/>
    </source>
</evidence>
<sequence>MDFGDELEKMALVATQPEKEITREDVQRWQRLFRCSPTQARASIEAFRNDIARTSISDELWDTISSTIESDGYDREAYEYSLSLQPRTSKDDRCVSTEQNASFLVKLEAPIDTPERLSVAAGLDTVPTSTCGDGEFDQAEFCEVSFNGKQRLVQWLAIRSPFFRPTIIRIAKSAKDLCSYSAAPTLGLEATLPHNREDLDFANHVTSPAQNEYPVWYFFYGTLMDPADLSRQISLDDEPALIDAHVEGGRLRAWGPYKAIVNGESFDKVQGKAFLVQSQEEEDALRIREGDVYEVVRCSINFTNGCAVKGLTFRYCGPPNQLS</sequence>
<evidence type="ECO:0000256" key="1">
    <source>
        <dbReference type="ARBA" id="ARBA00008861"/>
    </source>
</evidence>
<dbReference type="Pfam" id="PF06094">
    <property type="entry name" value="GGACT"/>
    <property type="match status" value="1"/>
</dbReference>
<keyword evidence="2" id="KW-0808">Transferase</keyword>
<feature type="domain" description="Gamma-glutamylcyclotransferase AIG2-like" evidence="4">
    <location>
        <begin position="217"/>
        <end position="315"/>
    </location>
</feature>
<dbReference type="InterPro" id="IPR036568">
    <property type="entry name" value="GGCT-like_sf"/>
</dbReference>
<evidence type="ECO:0000256" key="3">
    <source>
        <dbReference type="ARBA" id="ARBA00030602"/>
    </source>
</evidence>
<dbReference type="InterPro" id="IPR009288">
    <property type="entry name" value="AIG2-like_dom"/>
</dbReference>
<name>A0AA38X149_9EURO</name>
<comment type="similarity">
    <text evidence="1">Belongs to the gamma-glutamylcyclotransferase family.</text>
</comment>
<keyword evidence="6" id="KW-1185">Reference proteome</keyword>
<dbReference type="SUPFAM" id="SSF110857">
    <property type="entry name" value="Gamma-glutamyl cyclotransferase-like"/>
    <property type="match status" value="1"/>
</dbReference>
<dbReference type="PANTHER" id="PTHR31544:SF4">
    <property type="entry name" value="GAMMA-GLUTAMYLCYCLOTRANSFERASE-RELATED"/>
    <property type="match status" value="1"/>
</dbReference>
<dbReference type="EMBL" id="JAPDRK010000018">
    <property type="protein sequence ID" value="KAJ9604859.1"/>
    <property type="molecule type" value="Genomic_DNA"/>
</dbReference>
<organism evidence="5 6">
    <name type="scientific">Cladophialophora chaetospira</name>
    <dbReference type="NCBI Taxonomy" id="386627"/>
    <lineage>
        <taxon>Eukaryota</taxon>
        <taxon>Fungi</taxon>
        <taxon>Dikarya</taxon>
        <taxon>Ascomycota</taxon>
        <taxon>Pezizomycotina</taxon>
        <taxon>Eurotiomycetes</taxon>
        <taxon>Chaetothyriomycetidae</taxon>
        <taxon>Chaetothyriales</taxon>
        <taxon>Herpotrichiellaceae</taxon>
        <taxon>Cladophialophora</taxon>
    </lineage>
</organism>
<dbReference type="CDD" id="cd06661">
    <property type="entry name" value="GGCT_like"/>
    <property type="match status" value="1"/>
</dbReference>
<evidence type="ECO:0000256" key="2">
    <source>
        <dbReference type="ARBA" id="ARBA00022679"/>
    </source>
</evidence>
<dbReference type="InterPro" id="IPR045038">
    <property type="entry name" value="AIG2-like"/>
</dbReference>
<comment type="caution">
    <text evidence="5">The sequence shown here is derived from an EMBL/GenBank/DDBJ whole genome shotgun (WGS) entry which is preliminary data.</text>
</comment>
<evidence type="ECO:0000313" key="6">
    <source>
        <dbReference type="Proteomes" id="UP001172673"/>
    </source>
</evidence>
<dbReference type="InterPro" id="IPR013024">
    <property type="entry name" value="GGCT-like"/>
</dbReference>
<protein>
    <recommendedName>
        <fullName evidence="3">Putative gamma-glutamylcyclotransferase</fullName>
    </recommendedName>
</protein>
<evidence type="ECO:0000259" key="4">
    <source>
        <dbReference type="Pfam" id="PF06094"/>
    </source>
</evidence>
<proteinExistence type="inferred from homology"/>
<gene>
    <name evidence="5" type="ORF">H2200_010974</name>
</gene>
<dbReference type="GO" id="GO:0016740">
    <property type="term" value="F:transferase activity"/>
    <property type="evidence" value="ECO:0007669"/>
    <property type="project" value="UniProtKB-KW"/>
</dbReference>
<dbReference type="Gene3D" id="3.10.490.10">
    <property type="entry name" value="Gamma-glutamyl cyclotransferase-like"/>
    <property type="match status" value="1"/>
</dbReference>
<dbReference type="Proteomes" id="UP001172673">
    <property type="component" value="Unassembled WGS sequence"/>
</dbReference>
<accession>A0AA38X149</accession>
<dbReference type="AlphaFoldDB" id="A0AA38X149"/>
<dbReference type="PANTHER" id="PTHR31544">
    <property type="entry name" value="AIG2-LIKE PROTEIN D"/>
    <property type="match status" value="1"/>
</dbReference>